<feature type="region of interest" description="Disordered" evidence="5">
    <location>
        <begin position="84"/>
        <end position="277"/>
    </location>
</feature>
<keyword evidence="9" id="KW-1185">Reference proteome</keyword>
<comment type="caution">
    <text evidence="8">The sequence shown here is derived from an EMBL/GenBank/DDBJ whole genome shotgun (WGS) entry which is preliminary data.</text>
</comment>
<dbReference type="PANTHER" id="PTHR34403:SF8">
    <property type="entry name" value="TOL-PAL SYSTEM PROTEIN TOLA"/>
    <property type="match status" value="1"/>
</dbReference>
<dbReference type="GO" id="GO:0016020">
    <property type="term" value="C:membrane"/>
    <property type="evidence" value="ECO:0007669"/>
    <property type="project" value="UniProtKB-SubCell"/>
</dbReference>
<organism evidence="8 9">
    <name type="scientific">Psychrobacter frigidicola</name>
    <dbReference type="NCBI Taxonomy" id="45611"/>
    <lineage>
        <taxon>Bacteria</taxon>
        <taxon>Pseudomonadati</taxon>
        <taxon>Pseudomonadota</taxon>
        <taxon>Gammaproteobacteria</taxon>
        <taxon>Moraxellales</taxon>
        <taxon>Moraxellaceae</taxon>
        <taxon>Psychrobacter</taxon>
    </lineage>
</organism>
<dbReference type="InterPro" id="IPR006260">
    <property type="entry name" value="TonB/TolA_C"/>
</dbReference>
<name>A0A5C7A6U0_9GAMM</name>
<dbReference type="RefSeq" id="WP_147222853.1">
    <property type="nucleotide sequence ID" value="NZ_CAJGYY010000001.1"/>
</dbReference>
<gene>
    <name evidence="8" type="ORF">ES754_05730</name>
</gene>
<dbReference type="Proteomes" id="UP000321903">
    <property type="component" value="Unassembled WGS sequence"/>
</dbReference>
<dbReference type="GO" id="GO:0055085">
    <property type="term" value="P:transmembrane transport"/>
    <property type="evidence" value="ECO:0007669"/>
    <property type="project" value="InterPro"/>
</dbReference>
<sequence>MGSTDFNAPPRKLTLIAIGAVVGLHVLTAMALVAMKPPAPIDEVRDTPPPIEIQMVTLPTDVAQPEQIELEPVEIEVAKVEENVEEVQENTEPEPLSISEPESKISPEPKAEPEPTIKLKPIVEPTLEPQPKSEPQSQPEPIVDAKPKLQTEPVVNTTTKTVVTKTKPKKVEPEPYINQNQPSQKFSQEPRVGNTTADDQLRYLAEQEQDNARNAARKHAREAKADSDARAKADSDARAKADSDARAKADSDARAKADSDARAKADAEAKAAAAASNAPVNFNASNANWAAAPSFSFPDRAKRGARSGDTFNLVLLLRVNKQGGIDSVSLAKSSGNSVLDREAQRQVRSGKFRPFQQNGVPVVGNVTLPISYAMP</sequence>
<dbReference type="Gene3D" id="3.30.1150.10">
    <property type="match status" value="1"/>
</dbReference>
<protein>
    <submittedName>
        <fullName evidence="8">TonB family protein</fullName>
    </submittedName>
</protein>
<dbReference type="PANTHER" id="PTHR34403">
    <property type="entry name" value="TOL-PAL SYSTEM PROTEIN TOLA"/>
    <property type="match status" value="1"/>
</dbReference>
<evidence type="ECO:0000256" key="4">
    <source>
        <dbReference type="ARBA" id="ARBA00023136"/>
    </source>
</evidence>
<evidence type="ECO:0000313" key="8">
    <source>
        <dbReference type="EMBL" id="TXD98415.1"/>
    </source>
</evidence>
<feature type="transmembrane region" description="Helical" evidence="6">
    <location>
        <begin position="12"/>
        <end position="35"/>
    </location>
</feature>
<evidence type="ECO:0000256" key="1">
    <source>
        <dbReference type="ARBA" id="ARBA00004167"/>
    </source>
</evidence>
<reference evidence="8 9" key="1">
    <citation type="submission" date="2019-08" db="EMBL/GenBank/DDBJ databases">
        <title>Genome sequence of Psychrobacter frigidicola ACAM304 (type strain).</title>
        <authorList>
            <person name="Bowman J.P."/>
        </authorList>
    </citation>
    <scope>NUCLEOTIDE SEQUENCE [LARGE SCALE GENOMIC DNA]</scope>
    <source>
        <strain evidence="8 9">ACAM 304</strain>
    </source>
</reference>
<accession>A0A5C7A6U0</accession>
<dbReference type="AlphaFoldDB" id="A0A5C7A6U0"/>
<feature type="compositionally biased region" description="Low complexity" evidence="5">
    <location>
        <begin position="129"/>
        <end position="141"/>
    </location>
</feature>
<dbReference type="PROSITE" id="PS52015">
    <property type="entry name" value="TONB_CTD"/>
    <property type="match status" value="1"/>
</dbReference>
<feature type="compositionally biased region" description="Basic and acidic residues" evidence="5">
    <location>
        <begin position="222"/>
        <end position="269"/>
    </location>
</feature>
<dbReference type="EMBL" id="VORZ01000001">
    <property type="protein sequence ID" value="TXD98415.1"/>
    <property type="molecule type" value="Genomic_DNA"/>
</dbReference>
<evidence type="ECO:0000256" key="6">
    <source>
        <dbReference type="SAM" id="Phobius"/>
    </source>
</evidence>
<dbReference type="InterPro" id="IPR050972">
    <property type="entry name" value="SDr-like"/>
</dbReference>
<dbReference type="SUPFAM" id="SSF74653">
    <property type="entry name" value="TolA/TonB C-terminal domain"/>
    <property type="match status" value="1"/>
</dbReference>
<feature type="compositionally biased region" description="Basic and acidic residues" evidence="5">
    <location>
        <begin position="101"/>
        <end position="117"/>
    </location>
</feature>
<dbReference type="NCBIfam" id="TIGR01352">
    <property type="entry name" value="tonB_Cterm"/>
    <property type="match status" value="1"/>
</dbReference>
<feature type="compositionally biased region" description="Polar residues" evidence="5">
    <location>
        <begin position="177"/>
        <end position="198"/>
    </location>
</feature>
<evidence type="ECO:0000256" key="5">
    <source>
        <dbReference type="SAM" id="MobiDB-lite"/>
    </source>
</evidence>
<proteinExistence type="predicted"/>
<dbReference type="InterPro" id="IPR037682">
    <property type="entry name" value="TonB_C"/>
</dbReference>
<feature type="domain" description="TonB C-terminal" evidence="7">
    <location>
        <begin position="285"/>
        <end position="375"/>
    </location>
</feature>
<evidence type="ECO:0000259" key="7">
    <source>
        <dbReference type="PROSITE" id="PS52015"/>
    </source>
</evidence>
<evidence type="ECO:0000313" key="9">
    <source>
        <dbReference type="Proteomes" id="UP000321903"/>
    </source>
</evidence>
<keyword evidence="2 6" id="KW-0812">Transmembrane</keyword>
<dbReference type="Pfam" id="PF03544">
    <property type="entry name" value="TonB_C"/>
    <property type="match status" value="1"/>
</dbReference>
<keyword evidence="4 6" id="KW-0472">Membrane</keyword>
<dbReference type="OrthoDB" id="6658338at2"/>
<feature type="compositionally biased region" description="Low complexity" evidence="5">
    <location>
        <begin position="151"/>
        <end position="165"/>
    </location>
</feature>
<comment type="subcellular location">
    <subcellularLocation>
        <location evidence="1">Membrane</location>
        <topology evidence="1">Single-pass membrane protein</topology>
    </subcellularLocation>
</comment>
<keyword evidence="3 6" id="KW-1133">Transmembrane helix</keyword>
<evidence type="ECO:0000256" key="2">
    <source>
        <dbReference type="ARBA" id="ARBA00022692"/>
    </source>
</evidence>
<evidence type="ECO:0000256" key="3">
    <source>
        <dbReference type="ARBA" id="ARBA00022989"/>
    </source>
</evidence>